<evidence type="ECO:0008006" key="4">
    <source>
        <dbReference type="Google" id="ProtNLM"/>
    </source>
</evidence>
<gene>
    <name evidence="2" type="ORF">QFZ56_007810</name>
</gene>
<evidence type="ECO:0000313" key="2">
    <source>
        <dbReference type="EMBL" id="MDQ0688847.1"/>
    </source>
</evidence>
<evidence type="ECO:0000256" key="1">
    <source>
        <dbReference type="SAM" id="MobiDB-lite"/>
    </source>
</evidence>
<sequence length="185" mass="20174">MGGPGEVFAFNEKGLACLDPRWAGGRPRQLKHDDENFVIATATTARSSSASRSPSGRCASWSPTCAKVHGRVIRICREALRCLLARRGVTFQRTQTWKESPDPERETKLDRIEHVLDRFPDRAFAFDEFGPLGIRPTAGAGWTEHGVPTGCRPPTTAPTESGTSTAATRWATIACGARIGARREP</sequence>
<comment type="caution">
    <text evidence="2">The sequence shown here is derived from an EMBL/GenBank/DDBJ whole genome shotgun (WGS) entry which is preliminary data.</text>
</comment>
<feature type="region of interest" description="Disordered" evidence="1">
    <location>
        <begin position="144"/>
        <end position="165"/>
    </location>
</feature>
<proteinExistence type="predicted"/>
<dbReference type="Proteomes" id="UP001243364">
    <property type="component" value="Unassembled WGS sequence"/>
</dbReference>
<protein>
    <recommendedName>
        <fullName evidence="4">Transposase</fullName>
    </recommendedName>
</protein>
<reference evidence="2 3" key="1">
    <citation type="submission" date="2023-07" db="EMBL/GenBank/DDBJ databases">
        <title>Comparative genomics of wheat-associated soil bacteria to identify genetic determinants of phenazine resistance.</title>
        <authorList>
            <person name="Mouncey N."/>
        </authorList>
    </citation>
    <scope>NUCLEOTIDE SEQUENCE [LARGE SCALE GENOMIC DNA]</scope>
    <source>
        <strain evidence="2 3">W4I19-2</strain>
    </source>
</reference>
<accession>A0ABU0QDW5</accession>
<organism evidence="2 3">
    <name type="scientific">Streptomyces achromogenes</name>
    <dbReference type="NCBI Taxonomy" id="67255"/>
    <lineage>
        <taxon>Bacteria</taxon>
        <taxon>Bacillati</taxon>
        <taxon>Actinomycetota</taxon>
        <taxon>Actinomycetes</taxon>
        <taxon>Kitasatosporales</taxon>
        <taxon>Streptomycetaceae</taxon>
        <taxon>Streptomyces</taxon>
    </lineage>
</organism>
<evidence type="ECO:0000313" key="3">
    <source>
        <dbReference type="Proteomes" id="UP001243364"/>
    </source>
</evidence>
<name>A0ABU0QDW5_STRAH</name>
<dbReference type="EMBL" id="JAUSYA010000001">
    <property type="protein sequence ID" value="MDQ0688847.1"/>
    <property type="molecule type" value="Genomic_DNA"/>
</dbReference>
<keyword evidence="3" id="KW-1185">Reference proteome</keyword>